<keyword evidence="3" id="KW-1185">Reference proteome</keyword>
<dbReference type="AlphaFoldDB" id="A0A0M2Q2M6"/>
<dbReference type="InterPro" id="IPR012296">
    <property type="entry name" value="Nuclease_put_TT1808"/>
</dbReference>
<dbReference type="PANTHER" id="PTHR34107">
    <property type="entry name" value="SLL0198 PROTEIN-RELATED"/>
    <property type="match status" value="1"/>
</dbReference>
<dbReference type="CDD" id="cd06260">
    <property type="entry name" value="DUF820-like"/>
    <property type="match status" value="1"/>
</dbReference>
<dbReference type="EMBL" id="AJTX02000003">
    <property type="protein sequence ID" value="KKJ00842.1"/>
    <property type="molecule type" value="Genomic_DNA"/>
</dbReference>
<gene>
    <name evidence="2" type="ORF">PROH_04900</name>
</gene>
<evidence type="ECO:0000313" key="3">
    <source>
        <dbReference type="Proteomes" id="UP000034681"/>
    </source>
</evidence>
<name>A0A0M2Q2M6_PROHO</name>
<dbReference type="Gene3D" id="3.90.1570.10">
    <property type="entry name" value="tt1808, chain A"/>
    <property type="match status" value="1"/>
</dbReference>
<comment type="caution">
    <text evidence="2">The sequence shown here is derived from an EMBL/GenBank/DDBJ whole genome shotgun (WGS) entry which is preliminary data.</text>
</comment>
<protein>
    <recommendedName>
        <fullName evidence="1">Putative restriction endonuclease domain-containing protein</fullName>
    </recommendedName>
</protein>
<dbReference type="OrthoDB" id="461333at2"/>
<dbReference type="PANTHER" id="PTHR34107:SF5">
    <property type="entry name" value="SLL1355 PROTEIN"/>
    <property type="match status" value="1"/>
</dbReference>
<evidence type="ECO:0000259" key="1">
    <source>
        <dbReference type="Pfam" id="PF05685"/>
    </source>
</evidence>
<dbReference type="SUPFAM" id="SSF52980">
    <property type="entry name" value="Restriction endonuclease-like"/>
    <property type="match status" value="1"/>
</dbReference>
<proteinExistence type="predicted"/>
<evidence type="ECO:0000313" key="2">
    <source>
        <dbReference type="EMBL" id="KKJ00842.1"/>
    </source>
</evidence>
<sequence>MVTIVPTLTLEGFLAQPETEPASEFFTGDVTQKPMPQGKHSRLQFKLCLTIAAAVEEAKIAGVFPELRCTFGGASIVPDIAVVRWGQIPRDPSGDVANRFLLPPDWAIEILSPDQSQSKVLERLLFCSEQGTELGWLLNPREGSVVVVFGGQRVQVLRLLPVLEGVSVSLTVDQVFGWVFG</sequence>
<dbReference type="Proteomes" id="UP000034681">
    <property type="component" value="Unassembled WGS sequence"/>
</dbReference>
<dbReference type="InterPro" id="IPR008538">
    <property type="entry name" value="Uma2"/>
</dbReference>
<dbReference type="STRING" id="317619.GCA_000332315_04389"/>
<dbReference type="eggNOG" id="COG4636">
    <property type="taxonomic scope" value="Bacteria"/>
</dbReference>
<feature type="domain" description="Putative restriction endonuclease" evidence="1">
    <location>
        <begin position="11"/>
        <end position="164"/>
    </location>
</feature>
<organism evidence="2 3">
    <name type="scientific">Prochlorothrix hollandica PCC 9006 = CALU 1027</name>
    <dbReference type="NCBI Taxonomy" id="317619"/>
    <lineage>
        <taxon>Bacteria</taxon>
        <taxon>Bacillati</taxon>
        <taxon>Cyanobacteriota</taxon>
        <taxon>Cyanophyceae</taxon>
        <taxon>Prochlorotrichales</taxon>
        <taxon>Prochlorotrichaceae</taxon>
        <taxon>Prochlorothrix</taxon>
    </lineage>
</organism>
<reference evidence="2" key="1">
    <citation type="submission" date="2012-04" db="EMBL/GenBank/DDBJ databases">
        <authorList>
            <person name="Borisov I.G."/>
            <person name="Ivanikova N.V."/>
            <person name="Pinevich A.V."/>
        </authorList>
    </citation>
    <scope>NUCLEOTIDE SEQUENCE</scope>
    <source>
        <strain evidence="2">CALU 1027</strain>
    </source>
</reference>
<accession>A0A0M2Q2M6</accession>
<dbReference type="InterPro" id="IPR011335">
    <property type="entry name" value="Restrct_endonuc-II-like"/>
</dbReference>
<dbReference type="RefSeq" id="WP_026099884.1">
    <property type="nucleotide sequence ID" value="NZ_KB235944.1"/>
</dbReference>
<dbReference type="Pfam" id="PF05685">
    <property type="entry name" value="Uma2"/>
    <property type="match status" value="1"/>
</dbReference>